<dbReference type="AlphaFoldDB" id="A0A9W8EEZ7"/>
<organism evidence="2 3">
    <name type="scientific">Dimargaris verticillata</name>
    <dbReference type="NCBI Taxonomy" id="2761393"/>
    <lineage>
        <taxon>Eukaryota</taxon>
        <taxon>Fungi</taxon>
        <taxon>Fungi incertae sedis</taxon>
        <taxon>Zoopagomycota</taxon>
        <taxon>Kickxellomycotina</taxon>
        <taxon>Dimargaritomycetes</taxon>
        <taxon>Dimargaritales</taxon>
        <taxon>Dimargaritaceae</taxon>
        <taxon>Dimargaris</taxon>
    </lineage>
</organism>
<dbReference type="PANTHER" id="PTHR12461">
    <property type="entry name" value="HYPOXIA-INDUCIBLE FACTOR 1 ALPHA INHIBITOR-RELATED"/>
    <property type="match status" value="1"/>
</dbReference>
<reference evidence="2" key="1">
    <citation type="submission" date="2022-07" db="EMBL/GenBank/DDBJ databases">
        <title>Phylogenomic reconstructions and comparative analyses of Kickxellomycotina fungi.</title>
        <authorList>
            <person name="Reynolds N.K."/>
            <person name="Stajich J.E."/>
            <person name="Barry K."/>
            <person name="Grigoriev I.V."/>
            <person name="Crous P."/>
            <person name="Smith M.E."/>
        </authorList>
    </citation>
    <scope>NUCLEOTIDE SEQUENCE</scope>
    <source>
        <strain evidence="2">RSA 567</strain>
    </source>
</reference>
<dbReference type="InterPro" id="IPR003347">
    <property type="entry name" value="JmjC_dom"/>
</dbReference>
<name>A0A9W8EEZ7_9FUNG</name>
<dbReference type="PROSITE" id="PS51184">
    <property type="entry name" value="JMJC"/>
    <property type="match status" value="1"/>
</dbReference>
<comment type="caution">
    <text evidence="2">The sequence shown here is derived from an EMBL/GenBank/DDBJ whole genome shotgun (WGS) entry which is preliminary data.</text>
</comment>
<dbReference type="SMART" id="SM00558">
    <property type="entry name" value="JmjC"/>
    <property type="match status" value="1"/>
</dbReference>
<gene>
    <name evidence="2" type="ORF">H4R34_001425</name>
</gene>
<feature type="domain" description="JmjC" evidence="1">
    <location>
        <begin position="136"/>
        <end position="340"/>
    </location>
</feature>
<dbReference type="Pfam" id="PF13621">
    <property type="entry name" value="Cupin_8"/>
    <property type="match status" value="1"/>
</dbReference>
<dbReference type="OrthoDB" id="415358at2759"/>
<dbReference type="SUPFAM" id="SSF51197">
    <property type="entry name" value="Clavaminate synthase-like"/>
    <property type="match status" value="1"/>
</dbReference>
<proteinExistence type="predicted"/>
<evidence type="ECO:0000259" key="1">
    <source>
        <dbReference type="PROSITE" id="PS51184"/>
    </source>
</evidence>
<sequence>MPPCNDNGHRAWRQLVSDTRSFRPRAILELAQPPSALEFMRFVARNQPFVVRGGAKDWPAVLKWTPAYLKQLLGHQPITVAITPNGYADAVLDDKYFVQPYQETRPFAQVVDLLDRQRQVRQALQRGDALASQVLNGEPQLCHHYYVQSQDNNINSDFTALKPDIPNEIMFASEALEKAPDAVNFWMGDTTSVTSLHKDPYENIYVVVAGSKTFTLIPPTENCCLYEQYYTSAEYVLHRSIGSDGSPQEEWSVKASDNRIPWIPVDPCDTSDASHARFPEFHATALPLSVTVNKGDMFYLPALWYHHVQQHSESGEPVIAVNYWYDMDYGTPLFPYFEFTQALLANSNA</sequence>
<dbReference type="Proteomes" id="UP001151582">
    <property type="component" value="Unassembled WGS sequence"/>
</dbReference>
<dbReference type="InterPro" id="IPR041667">
    <property type="entry name" value="Cupin_8"/>
</dbReference>
<accession>A0A9W8EEZ7</accession>
<dbReference type="PANTHER" id="PTHR12461:SF99">
    <property type="entry name" value="BIFUNCTIONAL PEPTIDASE AND (3S)-LYSYL HYDROXYLASE JMJD7"/>
    <property type="match status" value="1"/>
</dbReference>
<evidence type="ECO:0000313" key="3">
    <source>
        <dbReference type="Proteomes" id="UP001151582"/>
    </source>
</evidence>
<protein>
    <recommendedName>
        <fullName evidence="1">JmjC domain-containing protein</fullName>
    </recommendedName>
</protein>
<dbReference type="Gene3D" id="2.60.120.10">
    <property type="entry name" value="Jelly Rolls"/>
    <property type="match status" value="1"/>
</dbReference>
<dbReference type="EMBL" id="JANBQB010000066">
    <property type="protein sequence ID" value="KAJ1983180.1"/>
    <property type="molecule type" value="Genomic_DNA"/>
</dbReference>
<dbReference type="InterPro" id="IPR014710">
    <property type="entry name" value="RmlC-like_jellyroll"/>
</dbReference>
<keyword evidence="3" id="KW-1185">Reference proteome</keyword>
<evidence type="ECO:0000313" key="2">
    <source>
        <dbReference type="EMBL" id="KAJ1983180.1"/>
    </source>
</evidence>